<dbReference type="InterPro" id="IPR011009">
    <property type="entry name" value="Kinase-like_dom_sf"/>
</dbReference>
<name>A0A6G1GZC6_9PEZI</name>
<evidence type="ECO:0000313" key="4">
    <source>
        <dbReference type="Proteomes" id="UP000800041"/>
    </source>
</evidence>
<gene>
    <name evidence="3" type="ORF">K402DRAFT_421366</name>
</gene>
<dbReference type="EMBL" id="ML977158">
    <property type="protein sequence ID" value="KAF1986147.1"/>
    <property type="molecule type" value="Genomic_DNA"/>
</dbReference>
<accession>A0A6G1GZC6</accession>
<evidence type="ECO:0000259" key="2">
    <source>
        <dbReference type="Pfam" id="PF01636"/>
    </source>
</evidence>
<dbReference type="SUPFAM" id="SSF56112">
    <property type="entry name" value="Protein kinase-like (PK-like)"/>
    <property type="match status" value="1"/>
</dbReference>
<dbReference type="Gene3D" id="3.90.1200.10">
    <property type="match status" value="1"/>
</dbReference>
<proteinExistence type="predicted"/>
<feature type="compositionally biased region" description="Basic residues" evidence="1">
    <location>
        <begin position="14"/>
        <end position="23"/>
    </location>
</feature>
<dbReference type="Pfam" id="PF01636">
    <property type="entry name" value="APH"/>
    <property type="match status" value="1"/>
</dbReference>
<feature type="region of interest" description="Disordered" evidence="1">
    <location>
        <begin position="1"/>
        <end position="26"/>
    </location>
</feature>
<dbReference type="PANTHER" id="PTHR21310:SF55">
    <property type="entry name" value="AMINOGLYCOSIDE PHOSPHOTRANSFERASE DOMAIN-CONTAINING PROTEIN"/>
    <property type="match status" value="1"/>
</dbReference>
<evidence type="ECO:0000313" key="3">
    <source>
        <dbReference type="EMBL" id="KAF1986147.1"/>
    </source>
</evidence>
<dbReference type="OrthoDB" id="2906425at2759"/>
<dbReference type="InterPro" id="IPR051678">
    <property type="entry name" value="AGP_Transferase"/>
</dbReference>
<dbReference type="InterPro" id="IPR002575">
    <property type="entry name" value="Aminoglycoside_PTrfase"/>
</dbReference>
<dbReference type="AlphaFoldDB" id="A0A6G1GZC6"/>
<protein>
    <recommendedName>
        <fullName evidence="2">Aminoglycoside phosphotransferase domain-containing protein</fullName>
    </recommendedName>
</protein>
<keyword evidence="4" id="KW-1185">Reference proteome</keyword>
<sequence length="434" mass="48692">MGHPPPEVGTKGIRAPRKCVRDRKKFDNKYHPGIDATQLVQYVHDYRVAPDPPSPTADIPRSESPELDEGHKDLAAAMDPVTGDSIHRRLCNTCGVTWGNIAGCTSRVRLQHTRGNQAIWDLGPKGAWMLKDETTAPDNPWKADYDTQEFLRREKPGLPLVQMHRFGSPQDNFVFTVMSRAKGYCIQRIWHTLTDEDKKGVMRDLIACLAQVRQLTSPIMQKVDGSELGDGRFGTSIGFSGCLKTGHNEEEWLENLTPGLLKGMLSYKYFPGKGWDADQETLDAWEKEAKEGLAQIKANFPRNNGPYVLTHGDLHDGNIVMSNDNEEKKWRVSAILDWEKAGYLPWWVEELGAIGAWVDVLDTIPRNTFFPEHEAEDYDKLAPALQPVYRFAKGGCDRTVAKHTNDRANIWIGPSSAPVDTKPHTLKTEPATIA</sequence>
<evidence type="ECO:0000256" key="1">
    <source>
        <dbReference type="SAM" id="MobiDB-lite"/>
    </source>
</evidence>
<reference evidence="3" key="1">
    <citation type="journal article" date="2020" name="Stud. Mycol.">
        <title>101 Dothideomycetes genomes: a test case for predicting lifestyles and emergence of pathogens.</title>
        <authorList>
            <person name="Haridas S."/>
            <person name="Albert R."/>
            <person name="Binder M."/>
            <person name="Bloem J."/>
            <person name="Labutti K."/>
            <person name="Salamov A."/>
            <person name="Andreopoulos B."/>
            <person name="Baker S."/>
            <person name="Barry K."/>
            <person name="Bills G."/>
            <person name="Bluhm B."/>
            <person name="Cannon C."/>
            <person name="Castanera R."/>
            <person name="Culley D."/>
            <person name="Daum C."/>
            <person name="Ezra D."/>
            <person name="Gonzalez J."/>
            <person name="Henrissat B."/>
            <person name="Kuo A."/>
            <person name="Liang C."/>
            <person name="Lipzen A."/>
            <person name="Lutzoni F."/>
            <person name="Magnuson J."/>
            <person name="Mondo S."/>
            <person name="Nolan M."/>
            <person name="Ohm R."/>
            <person name="Pangilinan J."/>
            <person name="Park H.-J."/>
            <person name="Ramirez L."/>
            <person name="Alfaro M."/>
            <person name="Sun H."/>
            <person name="Tritt A."/>
            <person name="Yoshinaga Y."/>
            <person name="Zwiers L.-H."/>
            <person name="Turgeon B."/>
            <person name="Goodwin S."/>
            <person name="Spatafora J."/>
            <person name="Crous P."/>
            <person name="Grigoriev I."/>
        </authorList>
    </citation>
    <scope>NUCLEOTIDE SEQUENCE</scope>
    <source>
        <strain evidence="3">CBS 113979</strain>
    </source>
</reference>
<organism evidence="3 4">
    <name type="scientific">Aulographum hederae CBS 113979</name>
    <dbReference type="NCBI Taxonomy" id="1176131"/>
    <lineage>
        <taxon>Eukaryota</taxon>
        <taxon>Fungi</taxon>
        <taxon>Dikarya</taxon>
        <taxon>Ascomycota</taxon>
        <taxon>Pezizomycotina</taxon>
        <taxon>Dothideomycetes</taxon>
        <taxon>Pleosporomycetidae</taxon>
        <taxon>Aulographales</taxon>
        <taxon>Aulographaceae</taxon>
    </lineage>
</organism>
<feature type="region of interest" description="Disordered" evidence="1">
    <location>
        <begin position="47"/>
        <end position="68"/>
    </location>
</feature>
<dbReference type="PANTHER" id="PTHR21310">
    <property type="entry name" value="AMINOGLYCOSIDE PHOSPHOTRANSFERASE-RELATED-RELATED"/>
    <property type="match status" value="1"/>
</dbReference>
<feature type="domain" description="Aminoglycoside phosphotransferase" evidence="2">
    <location>
        <begin position="115"/>
        <end position="382"/>
    </location>
</feature>
<dbReference type="Proteomes" id="UP000800041">
    <property type="component" value="Unassembled WGS sequence"/>
</dbReference>